<reference evidence="2" key="1">
    <citation type="journal article" date="2019" name="Int. J. Syst. Evol. Microbiol.">
        <title>The Global Catalogue of Microorganisms (GCM) 10K type strain sequencing project: providing services to taxonomists for standard genome sequencing and annotation.</title>
        <authorList>
            <consortium name="The Broad Institute Genomics Platform"/>
            <consortium name="The Broad Institute Genome Sequencing Center for Infectious Disease"/>
            <person name="Wu L."/>
            <person name="Ma J."/>
        </authorList>
    </citation>
    <scope>NUCLEOTIDE SEQUENCE [LARGE SCALE GENOMIC DNA]</scope>
    <source>
        <strain evidence="2">CGMCC 4.7676</strain>
    </source>
</reference>
<accession>A0ABV7P3A4</accession>
<proteinExistence type="predicted"/>
<keyword evidence="2" id="KW-1185">Reference proteome</keyword>
<dbReference type="Proteomes" id="UP001595645">
    <property type="component" value="Unassembled WGS sequence"/>
</dbReference>
<dbReference type="InterPro" id="IPR010982">
    <property type="entry name" value="Lambda_DNA-bd_dom_sf"/>
</dbReference>
<protein>
    <submittedName>
        <fullName evidence="1">Multiprotein-bridging factor 1 family protein</fullName>
    </submittedName>
</protein>
<dbReference type="RefSeq" id="WP_378241813.1">
    <property type="nucleotide sequence ID" value="NZ_JBHRWK010000044.1"/>
</dbReference>
<sequence>MAANGNRGDTTPLCELLAEQRIAKGWSQCDLVAKLHTLSGNDSVTREEVSRWERGKRIPGPYWRQWLSDVLDTSGRELELAAAVARGQRRKSAPERRWTVID</sequence>
<dbReference type="Gene3D" id="1.10.260.40">
    <property type="entry name" value="lambda repressor-like DNA-binding domains"/>
    <property type="match status" value="1"/>
</dbReference>
<dbReference type="SUPFAM" id="SSF47413">
    <property type="entry name" value="lambda repressor-like DNA-binding domains"/>
    <property type="match status" value="1"/>
</dbReference>
<dbReference type="InterPro" id="IPR001387">
    <property type="entry name" value="Cro/C1-type_HTH"/>
</dbReference>
<evidence type="ECO:0000313" key="2">
    <source>
        <dbReference type="Proteomes" id="UP001595645"/>
    </source>
</evidence>
<organism evidence="1 2">
    <name type="scientific">Amycolatopsis speibonae</name>
    <dbReference type="NCBI Taxonomy" id="1450224"/>
    <lineage>
        <taxon>Bacteria</taxon>
        <taxon>Bacillati</taxon>
        <taxon>Actinomycetota</taxon>
        <taxon>Actinomycetes</taxon>
        <taxon>Pseudonocardiales</taxon>
        <taxon>Pseudonocardiaceae</taxon>
        <taxon>Amycolatopsis</taxon>
    </lineage>
</organism>
<name>A0ABV7P3A4_9PSEU</name>
<gene>
    <name evidence="1" type="ORF">ACFOSH_26720</name>
</gene>
<evidence type="ECO:0000313" key="1">
    <source>
        <dbReference type="EMBL" id="MFC3453045.1"/>
    </source>
</evidence>
<dbReference type="EMBL" id="JBHRWK010000044">
    <property type="protein sequence ID" value="MFC3453045.1"/>
    <property type="molecule type" value="Genomic_DNA"/>
</dbReference>
<dbReference type="CDD" id="cd00093">
    <property type="entry name" value="HTH_XRE"/>
    <property type="match status" value="1"/>
</dbReference>
<comment type="caution">
    <text evidence="1">The sequence shown here is derived from an EMBL/GenBank/DDBJ whole genome shotgun (WGS) entry which is preliminary data.</text>
</comment>